<protein>
    <submittedName>
        <fullName evidence="4">Glycoside hydrolase family 128 protein</fullName>
    </submittedName>
</protein>
<dbReference type="Proteomes" id="UP000807342">
    <property type="component" value="Unassembled WGS sequence"/>
</dbReference>
<feature type="chain" id="PRO_5040294427" evidence="2">
    <location>
        <begin position="29"/>
        <end position="342"/>
    </location>
</feature>
<reference evidence="4" key="1">
    <citation type="submission" date="2020-11" db="EMBL/GenBank/DDBJ databases">
        <authorList>
            <consortium name="DOE Joint Genome Institute"/>
            <person name="Ahrendt S."/>
            <person name="Riley R."/>
            <person name="Andreopoulos W."/>
            <person name="Labutti K."/>
            <person name="Pangilinan J."/>
            <person name="Ruiz-Duenas F.J."/>
            <person name="Barrasa J.M."/>
            <person name="Sanchez-Garcia M."/>
            <person name="Camarero S."/>
            <person name="Miyauchi S."/>
            <person name="Serrano A."/>
            <person name="Linde D."/>
            <person name="Babiker R."/>
            <person name="Drula E."/>
            <person name="Ayuso-Fernandez I."/>
            <person name="Pacheco R."/>
            <person name="Padilla G."/>
            <person name="Ferreira P."/>
            <person name="Barriuso J."/>
            <person name="Kellner H."/>
            <person name="Castanera R."/>
            <person name="Alfaro M."/>
            <person name="Ramirez L."/>
            <person name="Pisabarro A.G."/>
            <person name="Kuo A."/>
            <person name="Tritt A."/>
            <person name="Lipzen A."/>
            <person name="He G."/>
            <person name="Yan M."/>
            <person name="Ng V."/>
            <person name="Cullen D."/>
            <person name="Martin F."/>
            <person name="Rosso M.-N."/>
            <person name="Henrissat B."/>
            <person name="Hibbett D."/>
            <person name="Martinez A.T."/>
            <person name="Grigoriev I.V."/>
        </authorList>
    </citation>
    <scope>NUCLEOTIDE SEQUENCE</scope>
    <source>
        <strain evidence="4">MF-IS2</strain>
    </source>
</reference>
<dbReference type="GO" id="GO:0009277">
    <property type="term" value="C:fungal-type cell wall"/>
    <property type="evidence" value="ECO:0007669"/>
    <property type="project" value="TreeGrafter"/>
</dbReference>
<dbReference type="GO" id="GO:0016787">
    <property type="term" value="F:hydrolase activity"/>
    <property type="evidence" value="ECO:0007669"/>
    <property type="project" value="UniProtKB-KW"/>
</dbReference>
<organism evidence="4 5">
    <name type="scientific">Macrolepiota fuliginosa MF-IS2</name>
    <dbReference type="NCBI Taxonomy" id="1400762"/>
    <lineage>
        <taxon>Eukaryota</taxon>
        <taxon>Fungi</taxon>
        <taxon>Dikarya</taxon>
        <taxon>Basidiomycota</taxon>
        <taxon>Agaricomycotina</taxon>
        <taxon>Agaricomycetes</taxon>
        <taxon>Agaricomycetidae</taxon>
        <taxon>Agaricales</taxon>
        <taxon>Agaricineae</taxon>
        <taxon>Agaricaceae</taxon>
        <taxon>Macrolepiota</taxon>
    </lineage>
</organism>
<comment type="caution">
    <text evidence="4">The sequence shown here is derived from an EMBL/GenBank/DDBJ whole genome shotgun (WGS) entry which is preliminary data.</text>
</comment>
<dbReference type="EMBL" id="MU151076">
    <property type="protein sequence ID" value="KAF9452042.1"/>
    <property type="molecule type" value="Genomic_DNA"/>
</dbReference>
<dbReference type="AlphaFoldDB" id="A0A9P5XIH4"/>
<dbReference type="Pfam" id="PF11790">
    <property type="entry name" value="Glyco_hydro_cc"/>
    <property type="match status" value="1"/>
</dbReference>
<dbReference type="InterPro" id="IPR024655">
    <property type="entry name" value="Asl1_glyco_hydro_catalytic"/>
</dbReference>
<evidence type="ECO:0000313" key="5">
    <source>
        <dbReference type="Proteomes" id="UP000807342"/>
    </source>
</evidence>
<dbReference type="PANTHER" id="PTHR34154:SF3">
    <property type="entry name" value="ALKALI-SENSITIVE LINKAGE PROTEIN 1"/>
    <property type="match status" value="1"/>
</dbReference>
<feature type="domain" description="Asl1-like glycosyl hydrolase catalytic" evidence="3">
    <location>
        <begin position="107"/>
        <end position="339"/>
    </location>
</feature>
<feature type="compositionally biased region" description="Low complexity" evidence="1">
    <location>
        <begin position="62"/>
        <end position="98"/>
    </location>
</feature>
<dbReference type="OrthoDB" id="5959761at2759"/>
<evidence type="ECO:0000313" key="4">
    <source>
        <dbReference type="EMBL" id="KAF9452042.1"/>
    </source>
</evidence>
<accession>A0A9P5XIH4</accession>
<dbReference type="Gene3D" id="3.20.20.80">
    <property type="entry name" value="Glycosidases"/>
    <property type="match status" value="1"/>
</dbReference>
<name>A0A9P5XIH4_9AGAR</name>
<keyword evidence="5" id="KW-1185">Reference proteome</keyword>
<dbReference type="InterPro" id="IPR053183">
    <property type="entry name" value="ASL1"/>
</dbReference>
<proteinExistence type="predicted"/>
<dbReference type="SUPFAM" id="SSF51445">
    <property type="entry name" value="(Trans)glycosidases"/>
    <property type="match status" value="1"/>
</dbReference>
<sequence length="342" mass="37273">MAVTKLLNLLAISCLAVIASLGPAPVAALSVDTTHQVRNNHHGVFAKKRRAVSTKRCKPRATDPAPAPATTSNSPAPKPTSTKAAPKPSPTSSGSNSGSGSGSAKAGIAWPLGNDPSIKNFKTSKVSKYYTWSPWCVDDANAVGMKCCPMLWGPKQIGDFTKLVKPGYANCAMGFNEPNQPGQADIDPGYATQLWWQYLNPLKDQGYFLVSPACTNAPDGKTWMQNFLGNCNGCQVDAIALHWYGTDANEFIDYVTDFHTTFGKPIWVTEFACQDFSKNQQCSWDKVFSFMNTVTSWMDKTDYVQEYFAFGAMHDMYNVNPANQLLADNGFPTDLGRLYIGS</sequence>
<feature type="compositionally biased region" description="Basic residues" evidence="1">
    <location>
        <begin position="40"/>
        <end position="59"/>
    </location>
</feature>
<evidence type="ECO:0000259" key="3">
    <source>
        <dbReference type="Pfam" id="PF11790"/>
    </source>
</evidence>
<evidence type="ECO:0000256" key="1">
    <source>
        <dbReference type="SAM" id="MobiDB-lite"/>
    </source>
</evidence>
<dbReference type="GO" id="GO:0071966">
    <property type="term" value="P:fungal-type cell wall polysaccharide metabolic process"/>
    <property type="evidence" value="ECO:0007669"/>
    <property type="project" value="TreeGrafter"/>
</dbReference>
<gene>
    <name evidence="4" type="ORF">P691DRAFT_805853</name>
</gene>
<keyword evidence="4" id="KW-0378">Hydrolase</keyword>
<feature type="region of interest" description="Disordered" evidence="1">
    <location>
        <begin position="40"/>
        <end position="105"/>
    </location>
</feature>
<evidence type="ECO:0000256" key="2">
    <source>
        <dbReference type="SAM" id="SignalP"/>
    </source>
</evidence>
<dbReference type="PANTHER" id="PTHR34154">
    <property type="entry name" value="ALKALI-SENSITIVE LINKAGE PROTEIN 1"/>
    <property type="match status" value="1"/>
</dbReference>
<feature type="signal peptide" evidence="2">
    <location>
        <begin position="1"/>
        <end position="28"/>
    </location>
</feature>
<keyword evidence="2" id="KW-0732">Signal</keyword>
<dbReference type="InterPro" id="IPR017853">
    <property type="entry name" value="GH"/>
</dbReference>